<keyword evidence="3" id="KW-1185">Reference proteome</keyword>
<evidence type="ECO:0000313" key="2">
    <source>
        <dbReference type="EMBL" id="VDN49213.1"/>
    </source>
</evidence>
<feature type="coiled-coil region" evidence="1">
    <location>
        <begin position="143"/>
        <end position="170"/>
    </location>
</feature>
<keyword evidence="1" id="KW-0175">Coiled coil</keyword>
<proteinExistence type="predicted"/>
<dbReference type="AlphaFoldDB" id="A0A3P7PGQ9"/>
<dbReference type="KEGG" id="cbar:PATL70BA_3287"/>
<dbReference type="OrthoDB" id="9784941at2"/>
<accession>A0A3P7PGQ9</accession>
<gene>
    <name evidence="2" type="ORF">PATL70BA_3287</name>
</gene>
<name>A0A3P7PGQ9_9FIRM</name>
<evidence type="ECO:0000256" key="1">
    <source>
        <dbReference type="SAM" id="Coils"/>
    </source>
</evidence>
<sequence length="199" mass="23587">MMDKKPHIEIKKTGHIVILDQNWHSLFPGRKPYKIKQLEHLLNKLMKEQGKVNTEYKAYKALKKKMMDDIIQGMTVAFDDKQTEGTQELKKKQKNIKEINAKFETYEKRKLELPQEIEKANQALLNESMIIFYERMIHNKEKKRKLESEIQTLHDKVKELVGKKEDIDEENTKLYAFMHDLAGLEVIEQLDAHYFGGEE</sequence>
<protein>
    <submittedName>
        <fullName evidence="2">Uncharacterized protein</fullName>
    </submittedName>
</protein>
<dbReference type="EMBL" id="LR130778">
    <property type="protein sequence ID" value="VDN49213.1"/>
    <property type="molecule type" value="Genomic_DNA"/>
</dbReference>
<organism evidence="2 3">
    <name type="scientific">Petrocella atlantisensis</name>
    <dbReference type="NCBI Taxonomy" id="2173034"/>
    <lineage>
        <taxon>Bacteria</taxon>
        <taxon>Bacillati</taxon>
        <taxon>Bacillota</taxon>
        <taxon>Clostridia</taxon>
        <taxon>Lachnospirales</taxon>
        <taxon>Vallitaleaceae</taxon>
        <taxon>Petrocella</taxon>
    </lineage>
</organism>
<evidence type="ECO:0000313" key="3">
    <source>
        <dbReference type="Proteomes" id="UP000279029"/>
    </source>
</evidence>
<dbReference type="RefSeq" id="WP_125138217.1">
    <property type="nucleotide sequence ID" value="NZ_LR130778.1"/>
</dbReference>
<reference evidence="2 3" key="1">
    <citation type="submission" date="2018-09" db="EMBL/GenBank/DDBJ databases">
        <authorList>
            <person name="Postec A."/>
        </authorList>
    </citation>
    <scope>NUCLEOTIDE SEQUENCE [LARGE SCALE GENOMIC DNA]</scope>
    <source>
        <strain evidence="2">70B-A</strain>
    </source>
</reference>
<dbReference type="Proteomes" id="UP000279029">
    <property type="component" value="Chromosome"/>
</dbReference>